<accession>A0ABP5YZ55</accession>
<organism evidence="1 2">
    <name type="scientific">Streptomyces graminearus</name>
    <dbReference type="NCBI Taxonomy" id="284030"/>
    <lineage>
        <taxon>Bacteria</taxon>
        <taxon>Bacillati</taxon>
        <taxon>Actinomycetota</taxon>
        <taxon>Actinomycetes</taxon>
        <taxon>Kitasatosporales</taxon>
        <taxon>Streptomycetaceae</taxon>
        <taxon>Streptomyces</taxon>
    </lineage>
</organism>
<dbReference type="RefSeq" id="WP_346075443.1">
    <property type="nucleotide sequence ID" value="NZ_BAAATL010000016.1"/>
</dbReference>
<sequence length="136" mass="15269">MPPQPPLPAQPHPWDKRIKCQAKDPQGRKIVTRYGNADFGWQHFTGRHNIKKCGTIAAIVNEHPESDDHHGRLTYGGVEFETGVPRPRMVKIVVIVQYSRKTKDQKYDAGSGQTIGVINAFCKNQPANKCPAWAKL</sequence>
<dbReference type="Proteomes" id="UP001501721">
    <property type="component" value="Unassembled WGS sequence"/>
</dbReference>
<comment type="caution">
    <text evidence="1">The sequence shown here is derived from an EMBL/GenBank/DDBJ whole genome shotgun (WGS) entry which is preliminary data.</text>
</comment>
<name>A0ABP5YZ55_9ACTN</name>
<evidence type="ECO:0008006" key="3">
    <source>
        <dbReference type="Google" id="ProtNLM"/>
    </source>
</evidence>
<dbReference type="EMBL" id="BAAATL010000016">
    <property type="protein sequence ID" value="GAA2489566.1"/>
    <property type="molecule type" value="Genomic_DNA"/>
</dbReference>
<evidence type="ECO:0000313" key="1">
    <source>
        <dbReference type="EMBL" id="GAA2489566.1"/>
    </source>
</evidence>
<gene>
    <name evidence="1" type="ORF">GCM10010422_39940</name>
</gene>
<keyword evidence="2" id="KW-1185">Reference proteome</keyword>
<reference evidence="2" key="1">
    <citation type="journal article" date="2019" name="Int. J. Syst. Evol. Microbiol.">
        <title>The Global Catalogue of Microorganisms (GCM) 10K type strain sequencing project: providing services to taxonomists for standard genome sequencing and annotation.</title>
        <authorList>
            <consortium name="The Broad Institute Genomics Platform"/>
            <consortium name="The Broad Institute Genome Sequencing Center for Infectious Disease"/>
            <person name="Wu L."/>
            <person name="Ma J."/>
        </authorList>
    </citation>
    <scope>NUCLEOTIDE SEQUENCE [LARGE SCALE GENOMIC DNA]</scope>
    <source>
        <strain evidence="2">JCM 6923</strain>
    </source>
</reference>
<protein>
    <recommendedName>
        <fullName evidence="3">Secreted protein</fullName>
    </recommendedName>
</protein>
<proteinExistence type="predicted"/>
<evidence type="ECO:0000313" key="2">
    <source>
        <dbReference type="Proteomes" id="UP001501721"/>
    </source>
</evidence>